<sequence length="67" mass="7201">MTIESYQGYIVRGFAKQLGDGSFEASGAVEKDGRIEEGSDPLGYYPSFERAAAAGIAWAKAWVDDHG</sequence>
<organism evidence="2">
    <name type="scientific">Cupriavidus necator</name>
    <name type="common">Alcaligenes eutrophus</name>
    <name type="synonym">Ralstonia eutropha</name>
    <dbReference type="NCBI Taxonomy" id="106590"/>
    <lineage>
        <taxon>Bacteria</taxon>
        <taxon>Pseudomonadati</taxon>
        <taxon>Pseudomonadota</taxon>
        <taxon>Betaproteobacteria</taxon>
        <taxon>Burkholderiales</taxon>
        <taxon>Burkholderiaceae</taxon>
        <taxon>Cupriavidus</taxon>
    </lineage>
</organism>
<reference evidence="2" key="1">
    <citation type="submission" date="2016-09" db="EMBL/GenBank/DDBJ databases">
        <authorList>
            <person name="Capua I."/>
            <person name="De Benedictis P."/>
            <person name="Joannis T."/>
            <person name="Lombin L.H."/>
            <person name="Cattoli G."/>
        </authorList>
    </citation>
    <scope>NUCLEOTIDE SEQUENCE</scope>
    <source>
        <strain evidence="2">B9</strain>
    </source>
</reference>
<dbReference type="Proteomes" id="UP000253501">
    <property type="component" value="Unassembled WGS sequence"/>
</dbReference>
<dbReference type="EMBL" id="FMSH01000328">
    <property type="protein sequence ID" value="SCU80004.1"/>
    <property type="molecule type" value="Genomic_DNA"/>
</dbReference>
<evidence type="ECO:0000313" key="3">
    <source>
        <dbReference type="Proteomes" id="UP000253501"/>
    </source>
</evidence>
<protein>
    <submittedName>
        <fullName evidence="2">Uncharacterized protein</fullName>
    </submittedName>
</protein>
<name>A0A1K0IJI4_CUPNE</name>
<accession>A0A1K0IJI4</accession>
<dbReference type="RefSeq" id="WP_010812739.1">
    <property type="nucleotide sequence ID" value="NZ_CAXUOZ020000002.1"/>
</dbReference>
<gene>
    <name evidence="2" type="ORF">CNECB9_3940024</name>
    <name evidence="1" type="ORF">DDK22_29285</name>
</gene>
<evidence type="ECO:0000313" key="2">
    <source>
        <dbReference type="EMBL" id="SCU80004.1"/>
    </source>
</evidence>
<proteinExistence type="predicted"/>
<reference evidence="1 3" key="2">
    <citation type="submission" date="2018-04" db="EMBL/GenBank/DDBJ databases">
        <title>Cupriavidus necator CR12 genome sequencing and assembly.</title>
        <authorList>
            <person name="Ben Fekih I."/>
            <person name="Mazhar H.S."/>
            <person name="Bello S.K."/>
            <person name="Rensing C."/>
        </authorList>
    </citation>
    <scope>NUCLEOTIDE SEQUENCE [LARGE SCALE GENOMIC DNA]</scope>
    <source>
        <strain evidence="1 3">CR12</strain>
    </source>
</reference>
<dbReference type="AlphaFoldDB" id="A0A1K0IJI4"/>
<evidence type="ECO:0000313" key="1">
    <source>
        <dbReference type="EMBL" id="RCJ04909.1"/>
    </source>
</evidence>
<dbReference type="EMBL" id="QDHA01000087">
    <property type="protein sequence ID" value="RCJ04909.1"/>
    <property type="molecule type" value="Genomic_DNA"/>
</dbReference>